<dbReference type="InterPro" id="IPR029062">
    <property type="entry name" value="Class_I_gatase-like"/>
</dbReference>
<dbReference type="Pfam" id="PF17132">
    <property type="entry name" value="Glyco_hydro_106"/>
    <property type="match status" value="1"/>
</dbReference>
<evidence type="ECO:0000313" key="2">
    <source>
        <dbReference type="Proteomes" id="UP000823891"/>
    </source>
</evidence>
<dbReference type="EMBL" id="DWWS01000031">
    <property type="protein sequence ID" value="HJC23831.1"/>
    <property type="molecule type" value="Genomic_DNA"/>
</dbReference>
<reference evidence="1" key="1">
    <citation type="journal article" date="2021" name="PeerJ">
        <title>Extensive microbial diversity within the chicken gut microbiome revealed by metagenomics and culture.</title>
        <authorList>
            <person name="Gilroy R."/>
            <person name="Ravi A."/>
            <person name="Getino M."/>
            <person name="Pursley I."/>
            <person name="Horton D.L."/>
            <person name="Alikhan N.F."/>
            <person name="Baker D."/>
            <person name="Gharbi K."/>
            <person name="Hall N."/>
            <person name="Watson M."/>
            <person name="Adriaenssens E.M."/>
            <person name="Foster-Nyarko E."/>
            <person name="Jarju S."/>
            <person name="Secka A."/>
            <person name="Antonio M."/>
            <person name="Oren A."/>
            <person name="Chaudhuri R.R."/>
            <person name="La Ragione R."/>
            <person name="Hildebrand F."/>
            <person name="Pallen M.J."/>
        </authorList>
    </citation>
    <scope>NUCLEOTIDE SEQUENCE</scope>
    <source>
        <strain evidence="1">USAMLcec2-132</strain>
    </source>
</reference>
<organism evidence="1 2">
    <name type="scientific">Candidatus Eisenbergiella merdavium</name>
    <dbReference type="NCBI Taxonomy" id="2838551"/>
    <lineage>
        <taxon>Bacteria</taxon>
        <taxon>Bacillati</taxon>
        <taxon>Bacillota</taxon>
        <taxon>Clostridia</taxon>
        <taxon>Lachnospirales</taxon>
        <taxon>Lachnospiraceae</taxon>
        <taxon>Eisenbergiella</taxon>
    </lineage>
</organism>
<proteinExistence type="predicted"/>
<reference evidence="1" key="2">
    <citation type="submission" date="2021-04" db="EMBL/GenBank/DDBJ databases">
        <authorList>
            <person name="Gilroy R."/>
        </authorList>
    </citation>
    <scope>NUCLEOTIDE SEQUENCE</scope>
    <source>
        <strain evidence="1">USAMLcec2-132</strain>
    </source>
</reference>
<name>A0A9D2NE70_9FIRM</name>
<sequence>MGNLRFGIQPFWFWNGEMDKDEMSRQIEQMYRQGIKGFMIHPRQGMEIPYLSEEFFSRVRHAVTEAKKRDMEVWIYDEFPYPSGIGGGKVVLDHPEYLCRSLRYVTAQAKGKETVKLHAPWGKVLSARAYAVEGGKINWDRFLDLAPYIGTGYVQDVFQLSGLTAYNRKRYFQGELSQYLYFPVPEGEWKICIFVETVLTHFKYFDTFVDPLNPDAVRYFIETTHEAYKKHVGSEFGKTIKGFFTDEVTAFPPEQPWSPLLPDLVKKRHGIDLLEYLPALFEDMGTMTSRIRYAYRDTAAEQFMESYDRQLLSWCHENHLLYIGEKPILRSKELEFVDIPGIDAGHQKVGSRPSIADSKYRFNGKIVSSAAHFYHKEGALCEAFHSIGWGMTVQDMKWTFDWLAVSGINWFVTHGAYYTTDGLKKHDAPPSSFFQMPWWKNVHSLSDHADKLDRMLQGKRTVKLLLLDPVTSTWTADEETARRLKEDFSTVQNRLLEAGLDYYIIDPQLFAAMEVVKKEGKTFLQLSGDRYQAVILPFMSNLESEAAKKLREYIQRGGRTAFFGLIPWEQIEPDERTGDLSDILGISGSQVYESYRNGKEAPAMEKESLLFTRDPGSLIAWSEAEISMPFEISSPLREDGSLVWFCTENAEKKRELFLLNLSGQTGNAAVTLKGAGTLSLTLSPYESRFLNEEDFSGKDTEYASADDTPAPMEIYLDIPMKQKILGKNALRIGRWQVEAEDGQKGEAESIPVIDQLEQAGIRIPVRQKPYFGCPKELDFGLVRVTCRNEFFCDLSEQERKDIYLVMEPGTMLGKWSLWLNDHEIKEVDLESREFYLNTNKAVRISNALIPGKNQITLVFETDKTFGGIRNPLYIFGDFSVEKKDGLWSLEPWRETGWIKDRVRSGIPFYAGTIIYETILEKESKELRIVDPCMQDSLTLRLNGRTLGMKAFSPYRFDVPAGLCILGKEARLELIVDTTLSGLFEGEIFNMEKHKYEEV</sequence>
<dbReference type="Proteomes" id="UP000823891">
    <property type="component" value="Unassembled WGS sequence"/>
</dbReference>
<dbReference type="InterPro" id="IPR053161">
    <property type="entry name" value="Ulvan_degrading_GH"/>
</dbReference>
<evidence type="ECO:0000313" key="1">
    <source>
        <dbReference type="EMBL" id="HJC23831.1"/>
    </source>
</evidence>
<comment type="caution">
    <text evidence="1">The sequence shown here is derived from an EMBL/GenBank/DDBJ whole genome shotgun (WGS) entry which is preliminary data.</text>
</comment>
<gene>
    <name evidence="1" type="ORF">H9761_09015</name>
</gene>
<protein>
    <recommendedName>
        <fullName evidence="3">Glycoside hydrolase</fullName>
    </recommendedName>
</protein>
<evidence type="ECO:0008006" key="3">
    <source>
        <dbReference type="Google" id="ProtNLM"/>
    </source>
</evidence>
<dbReference type="Gene3D" id="3.40.50.880">
    <property type="match status" value="1"/>
</dbReference>
<dbReference type="AlphaFoldDB" id="A0A9D2NE70"/>
<dbReference type="PANTHER" id="PTHR36848">
    <property type="entry name" value="DNA-BINDING PROTEIN (PUTATIVE SECRETED PROTEIN)-RELATED"/>
    <property type="match status" value="1"/>
</dbReference>
<accession>A0A9D2NE70</accession>
<dbReference type="PANTHER" id="PTHR36848:SF2">
    <property type="entry name" value="SECRETED PROTEIN"/>
    <property type="match status" value="1"/>
</dbReference>